<sequence length="375" mass="40293">MSANLNTELKNLETEFKSAVDRAETKQADALNTALTELRAEIKALETAANRPAIVSNITTDNETKAFNMYLRGGDSMEIKAMSALVPAEGGYTVPKLIDSQIQKAVIDISPMRSVARVISVTTPDFHIPFSVGGTASAWVGEKDARPETAASSLVEIVPSFGELYASPFVTQTILEDSAFDIASFVTSEVATEFARAEGAAFLLGDGVKKPKGLLNVTTAFTADSTRAFGTVQAVKTGDAAKITADSIIALVHSLKAAYRPNARFIMNKDTLGQVRMLKDTTGRYLWQDSLQSGVPGLLAGYEVVEAEDMPNIAANSTPIVFGDFQRAYTIADRVGMSMLYNPYIAQPYVTYQTRKRVGGCVVDTAAYKLLKVAA</sequence>
<organism evidence="4 5">
    <name type="scientific">Sphingomonas sanguinis</name>
    <dbReference type="NCBI Taxonomy" id="33051"/>
    <lineage>
        <taxon>Bacteria</taxon>
        <taxon>Pseudomonadati</taxon>
        <taxon>Pseudomonadota</taxon>
        <taxon>Alphaproteobacteria</taxon>
        <taxon>Sphingomonadales</taxon>
        <taxon>Sphingomonadaceae</taxon>
        <taxon>Sphingomonas</taxon>
    </lineage>
</organism>
<comment type="subcellular location">
    <subcellularLocation>
        <location evidence="1">Virion</location>
    </subcellularLocation>
</comment>
<dbReference type="InterPro" id="IPR054612">
    <property type="entry name" value="Phage_capsid-like_C"/>
</dbReference>
<accession>A0A147ITI4</accession>
<dbReference type="Pfam" id="PF05065">
    <property type="entry name" value="Phage_capsid"/>
    <property type="match status" value="1"/>
</dbReference>
<dbReference type="SUPFAM" id="SSF56563">
    <property type="entry name" value="Major capsid protein gp5"/>
    <property type="match status" value="1"/>
</dbReference>
<reference evidence="4 5" key="1">
    <citation type="journal article" date="2016" name="Front. Microbiol.">
        <title>Genomic Resource of Rice Seed Associated Bacteria.</title>
        <authorList>
            <person name="Midha S."/>
            <person name="Bansal K."/>
            <person name="Sharma S."/>
            <person name="Kumar N."/>
            <person name="Patil P.P."/>
            <person name="Chaudhry V."/>
            <person name="Patil P.B."/>
        </authorList>
    </citation>
    <scope>NUCLEOTIDE SEQUENCE [LARGE SCALE GENOMIC DNA]</scope>
    <source>
        <strain evidence="4 5">SB4</strain>
    </source>
</reference>
<dbReference type="NCBIfam" id="TIGR01554">
    <property type="entry name" value="major_cap_HK97"/>
    <property type="match status" value="1"/>
</dbReference>
<proteinExistence type="predicted"/>
<evidence type="ECO:0000259" key="3">
    <source>
        <dbReference type="Pfam" id="PF05065"/>
    </source>
</evidence>
<evidence type="ECO:0000313" key="4">
    <source>
        <dbReference type="EMBL" id="KTT98692.1"/>
    </source>
</evidence>
<dbReference type="RefSeq" id="WP_058752533.1">
    <property type="nucleotide sequence ID" value="NZ_LDTE01000063.1"/>
</dbReference>
<dbReference type="OrthoDB" id="9786516at2"/>
<comment type="caution">
    <text evidence="4">The sequence shown here is derived from an EMBL/GenBank/DDBJ whole genome shotgun (WGS) entry which is preliminary data.</text>
</comment>
<evidence type="ECO:0000313" key="5">
    <source>
        <dbReference type="Proteomes" id="UP000074072"/>
    </source>
</evidence>
<dbReference type="InterPro" id="IPR024455">
    <property type="entry name" value="Phage_capsid"/>
</dbReference>
<evidence type="ECO:0000256" key="2">
    <source>
        <dbReference type="SAM" id="Coils"/>
    </source>
</evidence>
<name>A0A147ITI4_9SPHN</name>
<dbReference type="Proteomes" id="UP000074072">
    <property type="component" value="Unassembled WGS sequence"/>
</dbReference>
<dbReference type="PATRIC" id="fig|33051.4.peg.2874"/>
<dbReference type="Gene3D" id="3.30.2400.10">
    <property type="entry name" value="Major capsid protein gp5"/>
    <property type="match status" value="1"/>
</dbReference>
<dbReference type="EMBL" id="LDTE01000063">
    <property type="protein sequence ID" value="KTT98692.1"/>
    <property type="molecule type" value="Genomic_DNA"/>
</dbReference>
<dbReference type="Gene3D" id="3.30.2320.10">
    <property type="entry name" value="hypothetical protein PF0899 domain"/>
    <property type="match status" value="1"/>
</dbReference>
<keyword evidence="2" id="KW-0175">Coiled coil</keyword>
<gene>
    <name evidence="4" type="ORF">SB4_10610</name>
</gene>
<protein>
    <submittedName>
        <fullName evidence="4">Capsid protein</fullName>
    </submittedName>
</protein>
<dbReference type="AlphaFoldDB" id="A0A147ITI4"/>
<feature type="domain" description="Phage capsid-like C-terminal" evidence="3">
    <location>
        <begin position="90"/>
        <end position="372"/>
    </location>
</feature>
<feature type="coiled-coil region" evidence="2">
    <location>
        <begin position="2"/>
        <end position="48"/>
    </location>
</feature>
<evidence type="ECO:0000256" key="1">
    <source>
        <dbReference type="ARBA" id="ARBA00004328"/>
    </source>
</evidence>